<name>A0A0B8TA56_9SPHI</name>
<dbReference type="AlphaFoldDB" id="A0A0B8TA56"/>
<evidence type="ECO:0000313" key="5">
    <source>
        <dbReference type="EMBL" id="KGE14950.1"/>
    </source>
</evidence>
<dbReference type="Proteomes" id="UP000031802">
    <property type="component" value="Unassembled WGS sequence"/>
</dbReference>
<proteinExistence type="inferred from homology"/>
<evidence type="ECO:0000256" key="4">
    <source>
        <dbReference type="ARBA" id="ARBA00022729"/>
    </source>
</evidence>
<comment type="caution">
    <text evidence="5">The sequence shown here is derived from an EMBL/GenBank/DDBJ whole genome shotgun (WGS) entry which is preliminary data.</text>
</comment>
<dbReference type="Gene3D" id="3.40.190.10">
    <property type="entry name" value="Periplasmic binding protein-like II"/>
    <property type="match status" value="2"/>
</dbReference>
<dbReference type="SUPFAM" id="SSF53850">
    <property type="entry name" value="Periplasmic binding protein-like II"/>
    <property type="match status" value="1"/>
</dbReference>
<accession>A0A0B8TA56</accession>
<dbReference type="STRING" id="1229276.DI53_1177"/>
<dbReference type="InterPro" id="IPR006059">
    <property type="entry name" value="SBP"/>
</dbReference>
<dbReference type="GO" id="GO:0042597">
    <property type="term" value="C:periplasmic space"/>
    <property type="evidence" value="ECO:0007669"/>
    <property type="project" value="UniProtKB-SubCell"/>
</dbReference>
<dbReference type="OrthoDB" id="9770625at2"/>
<organism evidence="5 6">
    <name type="scientific">Sphingobacterium deserti</name>
    <dbReference type="NCBI Taxonomy" id="1229276"/>
    <lineage>
        <taxon>Bacteria</taxon>
        <taxon>Pseudomonadati</taxon>
        <taxon>Bacteroidota</taxon>
        <taxon>Sphingobacteriia</taxon>
        <taxon>Sphingobacteriales</taxon>
        <taxon>Sphingobacteriaceae</taxon>
        <taxon>Sphingobacterium</taxon>
    </lineage>
</organism>
<dbReference type="EMBL" id="JJMU01000021">
    <property type="protein sequence ID" value="KGE14950.1"/>
    <property type="molecule type" value="Genomic_DNA"/>
</dbReference>
<reference evidence="6" key="1">
    <citation type="submission" date="2014-04" db="EMBL/GenBank/DDBJ databases">
        <title>Whole-Genome optical mapping and complete genome sequence of Sphingobacterium deserti sp. nov., a new spaces isolated from desert in the west of China.</title>
        <authorList>
            <person name="Teng C."/>
            <person name="Zhou Z."/>
            <person name="Li X."/>
            <person name="Chen M."/>
            <person name="Lin M."/>
            <person name="Wang L."/>
            <person name="Su S."/>
            <person name="Zhang C."/>
            <person name="Zhang W."/>
        </authorList>
    </citation>
    <scope>NUCLEOTIDE SEQUENCE [LARGE SCALE GENOMIC DNA]</scope>
    <source>
        <strain evidence="6">ACCC05744</strain>
    </source>
</reference>
<dbReference type="PATRIC" id="fig|1229276.3.peg.1220"/>
<evidence type="ECO:0000313" key="6">
    <source>
        <dbReference type="Proteomes" id="UP000031802"/>
    </source>
</evidence>
<dbReference type="Pfam" id="PF01547">
    <property type="entry name" value="SBP_bac_1"/>
    <property type="match status" value="1"/>
</dbReference>
<evidence type="ECO:0000256" key="2">
    <source>
        <dbReference type="ARBA" id="ARBA00008520"/>
    </source>
</evidence>
<evidence type="ECO:0000256" key="3">
    <source>
        <dbReference type="ARBA" id="ARBA00022448"/>
    </source>
</evidence>
<protein>
    <submittedName>
        <fullName evidence="5">Extracellular solute-binding protein family 1</fullName>
    </submittedName>
</protein>
<dbReference type="eggNOG" id="COG1653">
    <property type="taxonomic scope" value="Bacteria"/>
</dbReference>
<dbReference type="RefSeq" id="WP_037496567.1">
    <property type="nucleotide sequence ID" value="NZ_JJMU01000021.1"/>
</dbReference>
<keyword evidence="3" id="KW-0813">Transport</keyword>
<dbReference type="PANTHER" id="PTHR43649:SF34">
    <property type="entry name" value="ABC TRANSPORTER PERIPLASMIC-BINDING PROTEIN YCJN-RELATED"/>
    <property type="match status" value="1"/>
</dbReference>
<reference evidence="5 6" key="2">
    <citation type="journal article" date="2015" name="PLoS ONE">
        <title>Whole-Genome Optical Mapping and Finished Genome Sequence of Sphingobacterium deserti sp. nov., a New Species Isolated from the Western Desert of China.</title>
        <authorList>
            <person name="Teng C."/>
            <person name="Zhou Z."/>
            <person name="Molnar I."/>
            <person name="Li X."/>
            <person name="Tang R."/>
            <person name="Chen M."/>
            <person name="Wang L."/>
            <person name="Su S."/>
            <person name="Zhang W."/>
            <person name="Lin M."/>
        </authorList>
    </citation>
    <scope>NUCLEOTIDE SEQUENCE [LARGE SCALE GENOMIC DNA]</scope>
    <source>
        <strain evidence="6">ACCC05744</strain>
    </source>
</reference>
<evidence type="ECO:0000256" key="1">
    <source>
        <dbReference type="ARBA" id="ARBA00004418"/>
    </source>
</evidence>
<keyword evidence="6" id="KW-1185">Reference proteome</keyword>
<comment type="similarity">
    <text evidence="2">Belongs to the bacterial solute-binding protein 1 family.</text>
</comment>
<keyword evidence="4" id="KW-0732">Signal</keyword>
<dbReference type="PANTHER" id="PTHR43649">
    <property type="entry name" value="ARABINOSE-BINDING PROTEIN-RELATED"/>
    <property type="match status" value="1"/>
</dbReference>
<sequence length="407" mass="45762">MVKLRFAVRKFDPFERHLEACWEAYQQSTGTAVEMEFVPMDLEELYSSLFENKGLQNGDWDLVHLNTDWLAEAHQHNSIHALDRFVDEKLPEGGLTAWAPSLMGMQTFNGALYGLPFHDGPECLVYRKDLFEAEIEKQHFSEKYGRALAVPRNWEEFLRIAQFFNRPKENLYGSVFAGYPDGHNAVFDFCLQLWSRGGELQDADGKLALVQHAAIEALDFYRNLFQTADALHPKSLTYESVQAGAAFARGEVAMMVNWFGFASWAQIDKESAVRGKVDVAAIPAQEGLEPASLNVYWVYALPTGSAHKALAYDFLNFAVSAVQDKNLTLAGGVGCRRSTWADAEINQQIHFYGKLESLHASAKTLPRLANWPVIAHIIDEMVNLAVQTARPSEELLQEAQTKINLLT</sequence>
<comment type="subcellular location">
    <subcellularLocation>
        <location evidence="1">Periplasm</location>
    </subcellularLocation>
</comment>
<gene>
    <name evidence="5" type="ORF">DI53_1177</name>
</gene>
<dbReference type="InterPro" id="IPR050490">
    <property type="entry name" value="Bact_solute-bd_prot1"/>
</dbReference>